<dbReference type="AlphaFoldDB" id="A0A087YGK7"/>
<evidence type="ECO:0000256" key="2">
    <source>
        <dbReference type="ARBA" id="ARBA00022729"/>
    </source>
</evidence>
<dbReference type="EMBL" id="AYCK01015273">
    <property type="status" value="NOT_ANNOTATED_CDS"/>
    <property type="molecule type" value="Genomic_DNA"/>
</dbReference>
<dbReference type="eggNOG" id="ENOG502RZT2">
    <property type="taxonomic scope" value="Eukaryota"/>
</dbReference>
<dbReference type="Pfam" id="PF12020">
    <property type="entry name" value="TAFA"/>
    <property type="match status" value="1"/>
</dbReference>
<reference evidence="4" key="3">
    <citation type="submission" date="2025-09" db="UniProtKB">
        <authorList>
            <consortium name="Ensembl"/>
        </authorList>
    </citation>
    <scope>IDENTIFICATION</scope>
</reference>
<proteinExistence type="inferred from homology"/>
<evidence type="ECO:0000313" key="4">
    <source>
        <dbReference type="Ensembl" id="ENSPFOP00000017160.1"/>
    </source>
</evidence>
<protein>
    <submittedName>
        <fullName evidence="4">TAFA chemokine like family member 5b</fullName>
    </submittedName>
</protein>
<dbReference type="InterPro" id="IPR020350">
    <property type="entry name" value="Chemokine-like_TAFA"/>
</dbReference>
<dbReference type="PROSITE" id="PS51257">
    <property type="entry name" value="PROKAR_LIPOPROTEIN"/>
    <property type="match status" value="1"/>
</dbReference>
<reference evidence="5" key="1">
    <citation type="submission" date="2013-10" db="EMBL/GenBank/DDBJ databases">
        <authorList>
            <person name="Schartl M."/>
            <person name="Warren W."/>
        </authorList>
    </citation>
    <scope>NUCLEOTIDE SEQUENCE [LARGE SCALE GENOMIC DNA]</scope>
    <source>
        <strain evidence="5">female</strain>
    </source>
</reference>
<keyword evidence="2 3" id="KW-0732">Signal</keyword>
<evidence type="ECO:0000256" key="3">
    <source>
        <dbReference type="SAM" id="SignalP"/>
    </source>
</evidence>
<dbReference type="InterPro" id="IPR040329">
    <property type="entry name" value="TAFA-5"/>
</dbReference>
<dbReference type="GO" id="GO:0005615">
    <property type="term" value="C:extracellular space"/>
    <property type="evidence" value="ECO:0007669"/>
    <property type="project" value="TreeGrafter"/>
</dbReference>
<organism evidence="4 5">
    <name type="scientific">Poecilia formosa</name>
    <name type="common">Amazon molly</name>
    <name type="synonym">Limia formosa</name>
    <dbReference type="NCBI Taxonomy" id="48698"/>
    <lineage>
        <taxon>Eukaryota</taxon>
        <taxon>Metazoa</taxon>
        <taxon>Chordata</taxon>
        <taxon>Craniata</taxon>
        <taxon>Vertebrata</taxon>
        <taxon>Euteleostomi</taxon>
        <taxon>Actinopterygii</taxon>
        <taxon>Neopterygii</taxon>
        <taxon>Teleostei</taxon>
        <taxon>Neoteleostei</taxon>
        <taxon>Acanthomorphata</taxon>
        <taxon>Ovalentaria</taxon>
        <taxon>Atherinomorphae</taxon>
        <taxon>Cyprinodontiformes</taxon>
        <taxon>Poeciliidae</taxon>
        <taxon>Poeciliinae</taxon>
        <taxon>Poecilia</taxon>
    </lineage>
</organism>
<dbReference type="EMBL" id="AYCK01015272">
    <property type="status" value="NOT_ANNOTATED_CDS"/>
    <property type="molecule type" value="Genomic_DNA"/>
</dbReference>
<dbReference type="PANTHER" id="PTHR31878">
    <property type="entry name" value="CHEMOKINE-LIKE PROTEIN TAFA-5-RELATED"/>
    <property type="match status" value="1"/>
</dbReference>
<accession>A0A087YGK7</accession>
<dbReference type="GO" id="GO:0048018">
    <property type="term" value="F:receptor ligand activity"/>
    <property type="evidence" value="ECO:0007669"/>
    <property type="project" value="TreeGrafter"/>
</dbReference>
<dbReference type="OMA" id="CVDIRIV"/>
<comment type="similarity">
    <text evidence="1">Belongs to the TAFA family.</text>
</comment>
<dbReference type="EMBL" id="AYCK01015271">
    <property type="status" value="NOT_ANNOTATED_CDS"/>
    <property type="molecule type" value="Genomic_DNA"/>
</dbReference>
<dbReference type="Ensembl" id="ENSPFOT00000017182.1">
    <property type="protein sequence ID" value="ENSPFOP00000017160.1"/>
    <property type="gene ID" value="ENSPFOG00000017095.1"/>
</dbReference>
<evidence type="ECO:0000313" key="5">
    <source>
        <dbReference type="Proteomes" id="UP000028760"/>
    </source>
</evidence>
<dbReference type="GO" id="GO:0007186">
    <property type="term" value="P:G protein-coupled receptor signaling pathway"/>
    <property type="evidence" value="ECO:0007669"/>
    <property type="project" value="TreeGrafter"/>
</dbReference>
<dbReference type="EMBL" id="AYCK01015270">
    <property type="status" value="NOT_ANNOTATED_CDS"/>
    <property type="molecule type" value="Genomic_DNA"/>
</dbReference>
<dbReference type="PANTHER" id="PTHR31878:SF0">
    <property type="entry name" value="CHEMOKINE-LIKE PROTEIN TAFA-5"/>
    <property type="match status" value="1"/>
</dbReference>
<sequence>MLLLRLTWTLTATAGCFLLLHNHLLSAGHLVAGTCEIVTLDRDSSQPRTTIARQTVRCACRKGQIAGTTRTKPACVDVQIVRSEQWCKMIPCLDDEGCNILVNKSGWTCTQTGGRVKTTMVGAELVGLL</sequence>
<feature type="signal peptide" evidence="3">
    <location>
        <begin position="1"/>
        <end position="27"/>
    </location>
</feature>
<reference evidence="4" key="2">
    <citation type="submission" date="2025-08" db="UniProtKB">
        <authorList>
            <consortium name="Ensembl"/>
        </authorList>
    </citation>
    <scope>IDENTIFICATION</scope>
</reference>
<dbReference type="GO" id="GO:0001664">
    <property type="term" value="F:G protein-coupled receptor binding"/>
    <property type="evidence" value="ECO:0007669"/>
    <property type="project" value="TreeGrafter"/>
</dbReference>
<feature type="chain" id="PRO_5001834482" evidence="3">
    <location>
        <begin position="28"/>
        <end position="129"/>
    </location>
</feature>
<dbReference type="Proteomes" id="UP000028760">
    <property type="component" value="Unassembled WGS sequence"/>
</dbReference>
<dbReference type="GeneTree" id="ENSGT00940000160682"/>
<evidence type="ECO:0000256" key="1">
    <source>
        <dbReference type="ARBA" id="ARBA00006101"/>
    </source>
</evidence>
<keyword evidence="5" id="KW-1185">Reference proteome</keyword>
<name>A0A087YGK7_POEFO</name>